<evidence type="ECO:0000313" key="2">
    <source>
        <dbReference type="Proteomes" id="UP001596220"/>
    </source>
</evidence>
<protein>
    <submittedName>
        <fullName evidence="1">Uncharacterized protein</fullName>
    </submittedName>
</protein>
<comment type="caution">
    <text evidence="1">The sequence shown here is derived from an EMBL/GenBank/DDBJ whole genome shotgun (WGS) entry which is preliminary data.</text>
</comment>
<accession>A0ABW1P1E0</accession>
<evidence type="ECO:0000313" key="1">
    <source>
        <dbReference type="EMBL" id="MFC6088908.1"/>
    </source>
</evidence>
<dbReference type="RefSeq" id="WP_380633758.1">
    <property type="nucleotide sequence ID" value="NZ_JBHSQO010000004.1"/>
</dbReference>
<sequence length="152" mass="16659">MLVIAVVAVLFLTLGGGGGNGSPEDAAKGFAAALTDKDFDKMRSLTCPEYQDNVDDMRKLYDANSQLEEIEKQLEGLPPEMRESAKKSIEAAKNIKITATAGDVKETSDTTAEATMKVTYENVPEEMKALMKDQEDTLYLRKTDQGWVACDK</sequence>
<dbReference type="Gene3D" id="3.10.450.50">
    <property type="match status" value="1"/>
</dbReference>
<gene>
    <name evidence="1" type="ORF">ACFP3R_06450</name>
</gene>
<keyword evidence="2" id="KW-1185">Reference proteome</keyword>
<organism evidence="1 2">
    <name type="scientific">Saccharothrix lopnurensis</name>
    <dbReference type="NCBI Taxonomy" id="1670621"/>
    <lineage>
        <taxon>Bacteria</taxon>
        <taxon>Bacillati</taxon>
        <taxon>Actinomycetota</taxon>
        <taxon>Actinomycetes</taxon>
        <taxon>Pseudonocardiales</taxon>
        <taxon>Pseudonocardiaceae</taxon>
        <taxon>Saccharothrix</taxon>
    </lineage>
</organism>
<dbReference type="Proteomes" id="UP001596220">
    <property type="component" value="Unassembled WGS sequence"/>
</dbReference>
<proteinExistence type="predicted"/>
<reference evidence="2" key="1">
    <citation type="journal article" date="2019" name="Int. J. Syst. Evol. Microbiol.">
        <title>The Global Catalogue of Microorganisms (GCM) 10K type strain sequencing project: providing services to taxonomists for standard genome sequencing and annotation.</title>
        <authorList>
            <consortium name="The Broad Institute Genomics Platform"/>
            <consortium name="The Broad Institute Genome Sequencing Center for Infectious Disease"/>
            <person name="Wu L."/>
            <person name="Ma J."/>
        </authorList>
    </citation>
    <scope>NUCLEOTIDE SEQUENCE [LARGE SCALE GENOMIC DNA]</scope>
    <source>
        <strain evidence="2">CGMCC 4.7246</strain>
    </source>
</reference>
<name>A0ABW1P1E0_9PSEU</name>
<dbReference type="EMBL" id="JBHSQO010000004">
    <property type="protein sequence ID" value="MFC6088908.1"/>
    <property type="molecule type" value="Genomic_DNA"/>
</dbReference>